<organism evidence="2 3">
    <name type="scientific">Phytophthora fragariaefolia</name>
    <dbReference type="NCBI Taxonomy" id="1490495"/>
    <lineage>
        <taxon>Eukaryota</taxon>
        <taxon>Sar</taxon>
        <taxon>Stramenopiles</taxon>
        <taxon>Oomycota</taxon>
        <taxon>Peronosporomycetes</taxon>
        <taxon>Peronosporales</taxon>
        <taxon>Peronosporaceae</taxon>
        <taxon>Phytophthora</taxon>
    </lineage>
</organism>
<evidence type="ECO:0000313" key="2">
    <source>
        <dbReference type="EMBL" id="GMF36346.1"/>
    </source>
</evidence>
<proteinExistence type="predicted"/>
<sequence length="452" mass="50690">MARSNPNAPASATYYKEFFSSTQVKMTRLTRSNPNAPASAASNPAGTSTVPMTPFMPLAAPQLKSTSHAALVQWRKLRREYEDEVPMRCSNDTAKMVEVLVSVNKSLNKRLLEVWCEFDWGVDITTVTDEFILSKIDEIILSVKNNSVPDVAALFKVNVVCKLLVESLQPRGLREEVATTVKYQARSAKEDEKKLFKVILTKALEQDRDFHRRKRSRSKDQGERKRNDTNIHGGDSVQHRSKYRKVERNGGRQTGKGGAAKQNPGKRATSSAPTGGCLKCKADHWLVHCLAASVDEKKELLQKTHERRDIGWSWETTKLARPIVCKTVGKHEILAQRSVLLQIMLHTAAGPVRPLKPYEVLVIDEDEDEFILGEDILNDLGISIKRQLKQLAERTSADDDDPIAFGDDHLTGCAPDEEVRQAVEAMISKALENGFPPEKEGKLRTIVYMYDI</sequence>
<feature type="region of interest" description="Disordered" evidence="1">
    <location>
        <begin position="209"/>
        <end position="274"/>
    </location>
</feature>
<gene>
    <name evidence="2" type="ORF">Pfra01_000987600</name>
</gene>
<protein>
    <submittedName>
        <fullName evidence="2">Unnamed protein product</fullName>
    </submittedName>
</protein>
<keyword evidence="3" id="KW-1185">Reference proteome</keyword>
<dbReference type="AlphaFoldDB" id="A0A9W7CS08"/>
<reference evidence="2" key="1">
    <citation type="submission" date="2023-04" db="EMBL/GenBank/DDBJ databases">
        <title>Phytophthora fragariaefolia NBRC 109709.</title>
        <authorList>
            <person name="Ichikawa N."/>
            <person name="Sato H."/>
            <person name="Tonouchi N."/>
        </authorList>
    </citation>
    <scope>NUCLEOTIDE SEQUENCE</scope>
    <source>
        <strain evidence="2">NBRC 109709</strain>
    </source>
</reference>
<dbReference type="EMBL" id="BSXT01000934">
    <property type="protein sequence ID" value="GMF36346.1"/>
    <property type="molecule type" value="Genomic_DNA"/>
</dbReference>
<dbReference type="Proteomes" id="UP001165121">
    <property type="component" value="Unassembled WGS sequence"/>
</dbReference>
<comment type="caution">
    <text evidence="2">The sequence shown here is derived from an EMBL/GenBank/DDBJ whole genome shotgun (WGS) entry which is preliminary data.</text>
</comment>
<accession>A0A9W7CS08</accession>
<evidence type="ECO:0000313" key="3">
    <source>
        <dbReference type="Proteomes" id="UP001165121"/>
    </source>
</evidence>
<evidence type="ECO:0000256" key="1">
    <source>
        <dbReference type="SAM" id="MobiDB-lite"/>
    </source>
</evidence>
<feature type="compositionally biased region" description="Basic and acidic residues" evidence="1">
    <location>
        <begin position="218"/>
        <end position="229"/>
    </location>
</feature>
<name>A0A9W7CS08_9STRA</name>
<dbReference type="OrthoDB" id="120736at2759"/>